<protein>
    <submittedName>
        <fullName evidence="1">Uncharacterized protein</fullName>
    </submittedName>
</protein>
<gene>
    <name evidence="1" type="ORF">HPB49_022088</name>
</gene>
<accession>A0ACB8E2V8</accession>
<keyword evidence="2" id="KW-1185">Reference proteome</keyword>
<sequence length="323" mass="37156">MTCAESRPVQRFVRRSVASIWFLLALCVVNYALVRYCVSDMRWHAMQRDQTRIVVGPGRFSVLPRLACPKFLAIVVCSAVDHFEQRAAVRDTWARDAAERRSSVFFIIGFDDNTPSGMILQERVANESARYGDIIQADFRDTYRNLTLKSVFLLKWAFMYCSRARFLLKTDDDVFVNMENLTGACRRPFVVSHMKRNTIAERDLSNKNYLPQSVFTNDNLPLYGSGTAYVMSWDAVRPLFTEALVTPFLYVEDVFITGLVAQKVGIDKIHSECFVCCRMVRNQCEYKTLITAHSLKPADMKDVWRYMRNSSTMCPTPSERTVC</sequence>
<name>A0ACB8E2V8_DERSI</name>
<dbReference type="EMBL" id="CM023470">
    <property type="protein sequence ID" value="KAH7981154.1"/>
    <property type="molecule type" value="Genomic_DNA"/>
</dbReference>
<evidence type="ECO:0000313" key="2">
    <source>
        <dbReference type="Proteomes" id="UP000821865"/>
    </source>
</evidence>
<comment type="caution">
    <text evidence="1">The sequence shown here is derived from an EMBL/GenBank/DDBJ whole genome shotgun (WGS) entry which is preliminary data.</text>
</comment>
<reference evidence="1" key="1">
    <citation type="submission" date="2020-05" db="EMBL/GenBank/DDBJ databases">
        <title>Large-scale comparative analyses of tick genomes elucidate their genetic diversity and vector capacities.</title>
        <authorList>
            <person name="Jia N."/>
            <person name="Wang J."/>
            <person name="Shi W."/>
            <person name="Du L."/>
            <person name="Sun Y."/>
            <person name="Zhan W."/>
            <person name="Jiang J."/>
            <person name="Wang Q."/>
            <person name="Zhang B."/>
            <person name="Ji P."/>
            <person name="Sakyi L.B."/>
            <person name="Cui X."/>
            <person name="Yuan T."/>
            <person name="Jiang B."/>
            <person name="Yang W."/>
            <person name="Lam T.T.-Y."/>
            <person name="Chang Q."/>
            <person name="Ding S."/>
            <person name="Wang X."/>
            <person name="Zhu J."/>
            <person name="Ruan X."/>
            <person name="Zhao L."/>
            <person name="Wei J."/>
            <person name="Que T."/>
            <person name="Du C."/>
            <person name="Cheng J."/>
            <person name="Dai P."/>
            <person name="Han X."/>
            <person name="Huang E."/>
            <person name="Gao Y."/>
            <person name="Liu J."/>
            <person name="Shao H."/>
            <person name="Ye R."/>
            <person name="Li L."/>
            <person name="Wei W."/>
            <person name="Wang X."/>
            <person name="Wang C."/>
            <person name="Yang T."/>
            <person name="Huo Q."/>
            <person name="Li W."/>
            <person name="Guo W."/>
            <person name="Chen H."/>
            <person name="Zhou L."/>
            <person name="Ni X."/>
            <person name="Tian J."/>
            <person name="Zhou Y."/>
            <person name="Sheng Y."/>
            <person name="Liu T."/>
            <person name="Pan Y."/>
            <person name="Xia L."/>
            <person name="Li J."/>
            <person name="Zhao F."/>
            <person name="Cao W."/>
        </authorList>
    </citation>
    <scope>NUCLEOTIDE SEQUENCE</scope>
    <source>
        <strain evidence="1">Dsil-2018</strain>
    </source>
</reference>
<dbReference type="Proteomes" id="UP000821865">
    <property type="component" value="Chromosome 1"/>
</dbReference>
<evidence type="ECO:0000313" key="1">
    <source>
        <dbReference type="EMBL" id="KAH7981154.1"/>
    </source>
</evidence>
<proteinExistence type="predicted"/>
<organism evidence="1 2">
    <name type="scientific">Dermacentor silvarum</name>
    <name type="common">Tick</name>
    <dbReference type="NCBI Taxonomy" id="543639"/>
    <lineage>
        <taxon>Eukaryota</taxon>
        <taxon>Metazoa</taxon>
        <taxon>Ecdysozoa</taxon>
        <taxon>Arthropoda</taxon>
        <taxon>Chelicerata</taxon>
        <taxon>Arachnida</taxon>
        <taxon>Acari</taxon>
        <taxon>Parasitiformes</taxon>
        <taxon>Ixodida</taxon>
        <taxon>Ixodoidea</taxon>
        <taxon>Ixodidae</taxon>
        <taxon>Rhipicephalinae</taxon>
        <taxon>Dermacentor</taxon>
    </lineage>
</organism>